<comment type="caution">
    <text evidence="2">The sequence shown here is derived from an EMBL/GenBank/DDBJ whole genome shotgun (WGS) entry which is preliminary data.</text>
</comment>
<proteinExistence type="predicted"/>
<dbReference type="Proteomes" id="UP000187367">
    <property type="component" value="Unassembled WGS sequence"/>
</dbReference>
<sequence length="77" mass="8511">MQVVAGILLIAGLIILLELPTLWKKKQKKEIWVFSLLLAFGVALNITEGLGVEVPNPLDWLAVIYKPLSDAIMSLLK</sequence>
<keyword evidence="3" id="KW-1185">Reference proteome</keyword>
<protein>
    <recommendedName>
        <fullName evidence="4">Holin</fullName>
    </recommendedName>
</protein>
<dbReference type="OrthoDB" id="2440830at2"/>
<name>A0A1R1S2Y9_9BACI</name>
<evidence type="ECO:0000256" key="1">
    <source>
        <dbReference type="SAM" id="Phobius"/>
    </source>
</evidence>
<evidence type="ECO:0008006" key="4">
    <source>
        <dbReference type="Google" id="ProtNLM"/>
    </source>
</evidence>
<dbReference type="AlphaFoldDB" id="A0A1R1S2Y9"/>
<keyword evidence="1" id="KW-0472">Membrane</keyword>
<evidence type="ECO:0000313" key="2">
    <source>
        <dbReference type="EMBL" id="OMI06731.1"/>
    </source>
</evidence>
<dbReference type="EMBL" id="MTJL01000012">
    <property type="protein sequence ID" value="OMI06731.1"/>
    <property type="molecule type" value="Genomic_DNA"/>
</dbReference>
<feature type="transmembrane region" description="Helical" evidence="1">
    <location>
        <begin position="30"/>
        <end position="47"/>
    </location>
</feature>
<accession>A0A1R1QQ12</accession>
<evidence type="ECO:0000313" key="3">
    <source>
        <dbReference type="Proteomes" id="UP000187367"/>
    </source>
</evidence>
<feature type="transmembrane region" description="Helical" evidence="1">
    <location>
        <begin position="6"/>
        <end position="23"/>
    </location>
</feature>
<keyword evidence="1" id="KW-1133">Transmembrane helix</keyword>
<organism evidence="2 3">
    <name type="scientific">Bacillus swezeyi</name>
    <dbReference type="NCBI Taxonomy" id="1925020"/>
    <lineage>
        <taxon>Bacteria</taxon>
        <taxon>Bacillati</taxon>
        <taxon>Bacillota</taxon>
        <taxon>Bacilli</taxon>
        <taxon>Bacillales</taxon>
        <taxon>Bacillaceae</taxon>
        <taxon>Bacillus</taxon>
    </lineage>
</organism>
<dbReference type="RefSeq" id="WP_076758427.1">
    <property type="nucleotide sequence ID" value="NZ_JARMMH010000008.1"/>
</dbReference>
<gene>
    <name evidence="2" type="ORF">BW143_08230</name>
</gene>
<reference evidence="2 3" key="1">
    <citation type="submission" date="2017-01" db="EMBL/GenBank/DDBJ databases">
        <title>Bacillus phylogenomics.</title>
        <authorList>
            <person name="Dunlap C."/>
        </authorList>
    </citation>
    <scope>NUCLEOTIDE SEQUENCE [LARGE SCALE GENOMIC DNA]</scope>
    <source>
        <strain evidence="2 3">NRRL B-41282</strain>
    </source>
</reference>
<keyword evidence="1" id="KW-0812">Transmembrane</keyword>
<accession>A0A1R1S2Y9</accession>